<proteinExistence type="predicted"/>
<name>A0A7J6HK96_CANSA</name>
<keyword evidence="2" id="KW-1185">Reference proteome</keyword>
<dbReference type="EMBL" id="JAATIQ010000039">
    <property type="protein sequence ID" value="KAF4395663.1"/>
    <property type="molecule type" value="Genomic_DNA"/>
</dbReference>
<dbReference type="Pfam" id="PF09778">
    <property type="entry name" value="Guanylate_cyc_2"/>
    <property type="match status" value="1"/>
</dbReference>
<sequence length="203" mass="23077">MVRLKKMESRLLKNLLKALPCRRCEEAEILAVIAAFHVIDFLRSDAKDLSLSLMWPLYILFNKNLKAEEEAALSKRERSSFLESYPHEKLSTNGKCSVSVLPSSYIVDVPHVNQLYSWDCGLACVLMVFRTFSINVHSIESLAELCCTTSIWTVDLAYLLQKFSVSFSYYTVTFGANPNYSVETFYKVIHSLSLLFFSGCVVV</sequence>
<dbReference type="PANTHER" id="PTHR31400">
    <property type="entry name" value="GUANYLYL CYCLASE DOMAIN CONTAINING PROTEIN 1 GUCD1"/>
    <property type="match status" value="1"/>
</dbReference>
<protein>
    <recommendedName>
        <fullName evidence="3">Protein GUCD1</fullName>
    </recommendedName>
</protein>
<organism evidence="1 2">
    <name type="scientific">Cannabis sativa</name>
    <name type="common">Hemp</name>
    <name type="synonym">Marijuana</name>
    <dbReference type="NCBI Taxonomy" id="3483"/>
    <lineage>
        <taxon>Eukaryota</taxon>
        <taxon>Viridiplantae</taxon>
        <taxon>Streptophyta</taxon>
        <taxon>Embryophyta</taxon>
        <taxon>Tracheophyta</taxon>
        <taxon>Spermatophyta</taxon>
        <taxon>Magnoliopsida</taxon>
        <taxon>eudicotyledons</taxon>
        <taxon>Gunneridae</taxon>
        <taxon>Pentapetalae</taxon>
        <taxon>rosids</taxon>
        <taxon>fabids</taxon>
        <taxon>Rosales</taxon>
        <taxon>Cannabaceae</taxon>
        <taxon>Cannabis</taxon>
    </lineage>
</organism>
<accession>A0A7J6HK96</accession>
<dbReference type="InterPro" id="IPR018616">
    <property type="entry name" value="GUCD1"/>
</dbReference>
<dbReference type="Gene3D" id="3.90.70.10">
    <property type="entry name" value="Cysteine proteinases"/>
    <property type="match status" value="1"/>
</dbReference>
<dbReference type="AlphaFoldDB" id="A0A7J6HK96"/>
<dbReference type="Proteomes" id="UP000583929">
    <property type="component" value="Unassembled WGS sequence"/>
</dbReference>
<reference evidence="1 2" key="1">
    <citation type="journal article" date="2020" name="bioRxiv">
        <title>Sequence and annotation of 42 cannabis genomes reveals extensive copy number variation in cannabinoid synthesis and pathogen resistance genes.</title>
        <authorList>
            <person name="Mckernan K.J."/>
            <person name="Helbert Y."/>
            <person name="Kane L.T."/>
            <person name="Ebling H."/>
            <person name="Zhang L."/>
            <person name="Liu B."/>
            <person name="Eaton Z."/>
            <person name="Mclaughlin S."/>
            <person name="Kingan S."/>
            <person name="Baybayan P."/>
            <person name="Concepcion G."/>
            <person name="Jordan M."/>
            <person name="Riva A."/>
            <person name="Barbazuk W."/>
            <person name="Harkins T."/>
        </authorList>
    </citation>
    <scope>NUCLEOTIDE SEQUENCE [LARGE SCALE GENOMIC DNA]</scope>
    <source>
        <strain evidence="2">cv. Jamaican Lion 4</strain>
        <tissue evidence="1">Leaf</tissue>
    </source>
</reference>
<evidence type="ECO:0000313" key="1">
    <source>
        <dbReference type="EMBL" id="KAF4395663.1"/>
    </source>
</evidence>
<evidence type="ECO:0008006" key="3">
    <source>
        <dbReference type="Google" id="ProtNLM"/>
    </source>
</evidence>
<comment type="caution">
    <text evidence="1">The sequence shown here is derived from an EMBL/GenBank/DDBJ whole genome shotgun (WGS) entry which is preliminary data.</text>
</comment>
<gene>
    <name evidence="1" type="ORF">G4B88_013437</name>
</gene>
<dbReference type="PANTHER" id="PTHR31400:SF1">
    <property type="entry name" value="PROTEIN GUCD1"/>
    <property type="match status" value="1"/>
</dbReference>
<evidence type="ECO:0000313" key="2">
    <source>
        <dbReference type="Proteomes" id="UP000583929"/>
    </source>
</evidence>